<gene>
    <name evidence="2" type="ORF">L211DRAFT_851300</name>
</gene>
<protein>
    <submittedName>
        <fullName evidence="2">Uncharacterized protein</fullName>
    </submittedName>
</protein>
<dbReference type="AlphaFoldDB" id="A0A3N4LJJ6"/>
<feature type="compositionally biased region" description="Basic and acidic residues" evidence="1">
    <location>
        <begin position="45"/>
        <end position="57"/>
    </location>
</feature>
<dbReference type="InParanoid" id="A0A3N4LJJ6"/>
<dbReference type="OrthoDB" id="10544525at2759"/>
<reference evidence="2 3" key="1">
    <citation type="journal article" date="2018" name="Nat. Ecol. Evol.">
        <title>Pezizomycetes genomes reveal the molecular basis of ectomycorrhizal truffle lifestyle.</title>
        <authorList>
            <person name="Murat C."/>
            <person name="Payen T."/>
            <person name="Noel B."/>
            <person name="Kuo A."/>
            <person name="Morin E."/>
            <person name="Chen J."/>
            <person name="Kohler A."/>
            <person name="Krizsan K."/>
            <person name="Balestrini R."/>
            <person name="Da Silva C."/>
            <person name="Montanini B."/>
            <person name="Hainaut M."/>
            <person name="Levati E."/>
            <person name="Barry K.W."/>
            <person name="Belfiori B."/>
            <person name="Cichocki N."/>
            <person name="Clum A."/>
            <person name="Dockter R.B."/>
            <person name="Fauchery L."/>
            <person name="Guy J."/>
            <person name="Iotti M."/>
            <person name="Le Tacon F."/>
            <person name="Lindquist E.A."/>
            <person name="Lipzen A."/>
            <person name="Malagnac F."/>
            <person name="Mello A."/>
            <person name="Molinier V."/>
            <person name="Miyauchi S."/>
            <person name="Poulain J."/>
            <person name="Riccioni C."/>
            <person name="Rubini A."/>
            <person name="Sitrit Y."/>
            <person name="Splivallo R."/>
            <person name="Traeger S."/>
            <person name="Wang M."/>
            <person name="Zifcakova L."/>
            <person name="Wipf D."/>
            <person name="Zambonelli A."/>
            <person name="Paolocci F."/>
            <person name="Nowrousian M."/>
            <person name="Ottonello S."/>
            <person name="Baldrian P."/>
            <person name="Spatafora J.W."/>
            <person name="Henrissat B."/>
            <person name="Nagy L.G."/>
            <person name="Aury J.M."/>
            <person name="Wincker P."/>
            <person name="Grigoriev I.V."/>
            <person name="Bonfante P."/>
            <person name="Martin F.M."/>
        </authorList>
    </citation>
    <scope>NUCLEOTIDE SEQUENCE [LARGE SCALE GENOMIC DNA]</scope>
    <source>
        <strain evidence="2 3">ATCC MYA-4762</strain>
    </source>
</reference>
<feature type="compositionally biased region" description="Basic and acidic residues" evidence="1">
    <location>
        <begin position="152"/>
        <end position="186"/>
    </location>
</feature>
<evidence type="ECO:0000313" key="2">
    <source>
        <dbReference type="EMBL" id="RPB21582.1"/>
    </source>
</evidence>
<sequence length="244" mass="28179">MVGRDPKHSGYRSEKGREDEHWNHQHGREDEHWNHQHGHVPRNIPPKESRTPPEFRGKNFILPSIPPHPDPDARLNLARGEERAIERSMIPPHPDPDTSRDPIFDQRYWYLDPTLGHHRQEYGNEYDDYADQETKRGRQDSRAHHPGGMGDEWTRDQAAKAAHEVAKNLAKEERRAKREARNKTARESAAVTAGETYRRASSHNHHYAVAPTPVDAKEFPNDSEEYQVQKYSSPAYGRSSRTGP</sequence>
<name>A0A3N4LJJ6_9PEZI</name>
<dbReference type="EMBL" id="ML121558">
    <property type="protein sequence ID" value="RPB21582.1"/>
    <property type="molecule type" value="Genomic_DNA"/>
</dbReference>
<keyword evidence="3" id="KW-1185">Reference proteome</keyword>
<feature type="compositionally biased region" description="Basic and acidic residues" evidence="1">
    <location>
        <begin position="132"/>
        <end position="143"/>
    </location>
</feature>
<organism evidence="2 3">
    <name type="scientific">Terfezia boudieri ATCC MYA-4762</name>
    <dbReference type="NCBI Taxonomy" id="1051890"/>
    <lineage>
        <taxon>Eukaryota</taxon>
        <taxon>Fungi</taxon>
        <taxon>Dikarya</taxon>
        <taxon>Ascomycota</taxon>
        <taxon>Pezizomycotina</taxon>
        <taxon>Pezizomycetes</taxon>
        <taxon>Pezizales</taxon>
        <taxon>Pezizaceae</taxon>
        <taxon>Terfezia</taxon>
    </lineage>
</organism>
<evidence type="ECO:0000256" key="1">
    <source>
        <dbReference type="SAM" id="MobiDB-lite"/>
    </source>
</evidence>
<proteinExistence type="predicted"/>
<feature type="compositionally biased region" description="Basic and acidic residues" evidence="1">
    <location>
        <begin position="1"/>
        <end position="34"/>
    </location>
</feature>
<dbReference type="Proteomes" id="UP000267821">
    <property type="component" value="Unassembled WGS sequence"/>
</dbReference>
<feature type="region of interest" description="Disordered" evidence="1">
    <location>
        <begin position="1"/>
        <end position="75"/>
    </location>
</feature>
<evidence type="ECO:0000313" key="3">
    <source>
        <dbReference type="Proteomes" id="UP000267821"/>
    </source>
</evidence>
<accession>A0A3N4LJJ6</accession>
<feature type="region of interest" description="Disordered" evidence="1">
    <location>
        <begin position="119"/>
        <end position="244"/>
    </location>
</feature>